<dbReference type="Proteomes" id="UP001597368">
    <property type="component" value="Unassembled WGS sequence"/>
</dbReference>
<keyword evidence="2" id="KW-1185">Reference proteome</keyword>
<proteinExistence type="predicted"/>
<dbReference type="RefSeq" id="WP_379575241.1">
    <property type="nucleotide sequence ID" value="NZ_JBHUFV010000039.1"/>
</dbReference>
<sequence>MTPPRFSAAVLTSLAVRLTPRDRRILRAVWTHRVLTSHHIQRLYFDTDAATRKRLLILTHMGVLERFRPNQPIGSGAAPYHYVLGAAGAAVLAAEDGVDYATFGYRRDRVLAIAHNQRLGHHVGVNTFFADLAWHSRHSADAELLKWWPEQSCTAMWGESARPDGYGRWSENSLALDFFLEYDNGTEPLDRVSAKLNGYAALALAATIVTPVLYSLHSPRRETNLRTRLRADLAPVATATRTAEDSPAGPIWLPLESTGPRLCLAELAHHWPHLGRTTPEVTTR</sequence>
<gene>
    <name evidence="1" type="ORF">ACFSKW_26970</name>
</gene>
<organism evidence="1 2">
    <name type="scientific">Nonomuraea mangrovi</name>
    <dbReference type="NCBI Taxonomy" id="2316207"/>
    <lineage>
        <taxon>Bacteria</taxon>
        <taxon>Bacillati</taxon>
        <taxon>Actinomycetota</taxon>
        <taxon>Actinomycetes</taxon>
        <taxon>Streptosporangiales</taxon>
        <taxon>Streptosporangiaceae</taxon>
        <taxon>Nonomuraea</taxon>
    </lineage>
</organism>
<dbReference type="Pfam" id="PF13814">
    <property type="entry name" value="Replic_Relax"/>
    <property type="match status" value="1"/>
</dbReference>
<comment type="caution">
    <text evidence="1">The sequence shown here is derived from an EMBL/GenBank/DDBJ whole genome shotgun (WGS) entry which is preliminary data.</text>
</comment>
<evidence type="ECO:0000313" key="1">
    <source>
        <dbReference type="EMBL" id="MFD1935122.1"/>
    </source>
</evidence>
<accession>A0ABW4T1B2</accession>
<evidence type="ECO:0000313" key="2">
    <source>
        <dbReference type="Proteomes" id="UP001597368"/>
    </source>
</evidence>
<reference evidence="2" key="1">
    <citation type="journal article" date="2019" name="Int. J. Syst. Evol. Microbiol.">
        <title>The Global Catalogue of Microorganisms (GCM) 10K type strain sequencing project: providing services to taxonomists for standard genome sequencing and annotation.</title>
        <authorList>
            <consortium name="The Broad Institute Genomics Platform"/>
            <consortium name="The Broad Institute Genome Sequencing Center for Infectious Disease"/>
            <person name="Wu L."/>
            <person name="Ma J."/>
        </authorList>
    </citation>
    <scope>NUCLEOTIDE SEQUENCE [LARGE SCALE GENOMIC DNA]</scope>
    <source>
        <strain evidence="2">ICMP 6774ER</strain>
    </source>
</reference>
<dbReference type="EMBL" id="JBHUFV010000039">
    <property type="protein sequence ID" value="MFD1935122.1"/>
    <property type="molecule type" value="Genomic_DNA"/>
</dbReference>
<name>A0ABW4T1B2_9ACTN</name>
<protein>
    <submittedName>
        <fullName evidence="1">Replication-relaxation family protein</fullName>
    </submittedName>
</protein>
<dbReference type="InterPro" id="IPR025855">
    <property type="entry name" value="Replic_Relax"/>
</dbReference>